<dbReference type="FunFam" id="2.40.10.10:FF:000005">
    <property type="entry name" value="Serine protease 37"/>
    <property type="match status" value="1"/>
</dbReference>
<dbReference type="PROSITE" id="PS00135">
    <property type="entry name" value="TRYPSIN_SER"/>
    <property type="match status" value="1"/>
</dbReference>
<evidence type="ECO:0000256" key="5">
    <source>
        <dbReference type="ARBA" id="ARBA00023145"/>
    </source>
</evidence>
<dbReference type="SUPFAM" id="SSF50494">
    <property type="entry name" value="Trypsin-like serine proteases"/>
    <property type="match status" value="1"/>
</dbReference>
<dbReference type="Gene3D" id="2.40.10.10">
    <property type="entry name" value="Trypsin-like serine proteases"/>
    <property type="match status" value="1"/>
</dbReference>
<evidence type="ECO:0000256" key="9">
    <source>
        <dbReference type="RuleBase" id="RU363034"/>
    </source>
</evidence>
<dbReference type="InParanoid" id="A0A672IME6"/>
<dbReference type="InterPro" id="IPR033116">
    <property type="entry name" value="TRYPSIN_SER"/>
</dbReference>
<dbReference type="SMART" id="SM00020">
    <property type="entry name" value="Tryp_SPc"/>
    <property type="match status" value="1"/>
</dbReference>
<dbReference type="InterPro" id="IPR009003">
    <property type="entry name" value="Peptidase_S1_PA"/>
</dbReference>
<comment type="subcellular location">
    <subcellularLocation>
        <location evidence="1">Secreted</location>
        <location evidence="1">Extracellular space</location>
    </subcellularLocation>
</comment>
<sequence length="309" mass="34909">MQQKEQHSSMKCENVVSIPVRAGVFLHLHTLVLRVLQLRWLSRIKPVGFHICMTMIQISCIVYMFLLVSITGAVESNIVAGRVAKPHSRPYMASLQFNGTHSCGGILIREDFVLTAAHCKYSEEMMVVLGGHNITAKEKTQQRIEVARYHLHPKFTGQYEYDIMLLQLKKKAKLNKYVKTIGIPNKNGKTPANINCAVAGWGRTGENMPPSDVLRETTEKIQFSFECKNIWGIYFNSDHMMCTKFNKKKGGVCEGDSGGPLICNNKVEGITAYTKQCECSNPHYPHVFTKVNYFSSWIKKVMKPSMNVA</sequence>
<reference evidence="12" key="3">
    <citation type="submission" date="2025-09" db="UniProtKB">
        <authorList>
            <consortium name="Ensembl"/>
        </authorList>
    </citation>
    <scope>IDENTIFICATION</scope>
</reference>
<evidence type="ECO:0000313" key="13">
    <source>
        <dbReference type="Proteomes" id="UP000472267"/>
    </source>
</evidence>
<evidence type="ECO:0000256" key="3">
    <source>
        <dbReference type="ARBA" id="ARBA00022801"/>
    </source>
</evidence>
<keyword evidence="5" id="KW-0865">Zymogen</keyword>
<keyword evidence="2 9" id="KW-0645">Protease</keyword>
<keyword evidence="10" id="KW-0812">Transmembrane</keyword>
<evidence type="ECO:0000256" key="8">
    <source>
        <dbReference type="ARBA" id="ARBA00038868"/>
    </source>
</evidence>
<keyword evidence="10" id="KW-0472">Membrane</keyword>
<reference evidence="12" key="1">
    <citation type="submission" date="2019-06" db="EMBL/GenBank/DDBJ databases">
        <authorList>
            <consortium name="Wellcome Sanger Institute Data Sharing"/>
        </authorList>
    </citation>
    <scope>NUCLEOTIDE SEQUENCE [LARGE SCALE GENOMIC DNA]</scope>
</reference>
<dbReference type="PANTHER" id="PTHR24271">
    <property type="entry name" value="KALLIKREIN-RELATED"/>
    <property type="match status" value="1"/>
</dbReference>
<dbReference type="Proteomes" id="UP000472267">
    <property type="component" value="Chromosome 16"/>
</dbReference>
<keyword evidence="6" id="KW-1015">Disulfide bond</keyword>
<gene>
    <name evidence="12" type="primary">LOC115403631</name>
</gene>
<reference evidence="12" key="2">
    <citation type="submission" date="2025-08" db="UniProtKB">
        <authorList>
            <consortium name="Ensembl"/>
        </authorList>
    </citation>
    <scope>IDENTIFICATION</scope>
</reference>
<evidence type="ECO:0000256" key="2">
    <source>
        <dbReference type="ARBA" id="ARBA00022670"/>
    </source>
</evidence>
<comment type="catalytic activity">
    <reaction evidence="7">
        <text>Preferential cleavage: Arg-|-Xaa, Lys-|-Xaa.</text>
        <dbReference type="EC" id="3.4.21.4"/>
    </reaction>
</comment>
<evidence type="ECO:0000259" key="11">
    <source>
        <dbReference type="PROSITE" id="PS50240"/>
    </source>
</evidence>
<protein>
    <recommendedName>
        <fullName evidence="8">trypsin</fullName>
        <ecNumber evidence="8">3.4.21.4</ecNumber>
    </recommendedName>
</protein>
<evidence type="ECO:0000256" key="10">
    <source>
        <dbReference type="SAM" id="Phobius"/>
    </source>
</evidence>
<dbReference type="PANTHER" id="PTHR24271:SF80">
    <property type="entry name" value="GRANZYME 3, TANDEM DUPLICATE 1-RELATED"/>
    <property type="match status" value="1"/>
</dbReference>
<dbReference type="InterPro" id="IPR001254">
    <property type="entry name" value="Trypsin_dom"/>
</dbReference>
<evidence type="ECO:0000313" key="12">
    <source>
        <dbReference type="Ensembl" id="ENSSFAP00005042973.1"/>
    </source>
</evidence>
<keyword evidence="3 9" id="KW-0378">Hydrolase</keyword>
<dbReference type="EC" id="3.4.21.4" evidence="8"/>
<keyword evidence="10" id="KW-1133">Transmembrane helix</keyword>
<dbReference type="FunCoup" id="A0A672IME6">
    <property type="interactions" value="966"/>
</dbReference>
<feature type="transmembrane region" description="Helical" evidence="10">
    <location>
        <begin position="48"/>
        <end position="68"/>
    </location>
</feature>
<dbReference type="GO" id="GO:0006508">
    <property type="term" value="P:proteolysis"/>
    <property type="evidence" value="ECO:0007669"/>
    <property type="project" value="UniProtKB-KW"/>
</dbReference>
<dbReference type="InterPro" id="IPR043504">
    <property type="entry name" value="Peptidase_S1_PA_chymotrypsin"/>
</dbReference>
<dbReference type="CDD" id="cd00190">
    <property type="entry name" value="Tryp_SPc"/>
    <property type="match status" value="1"/>
</dbReference>
<dbReference type="AlphaFoldDB" id="A0A672IME6"/>
<dbReference type="InterPro" id="IPR001314">
    <property type="entry name" value="Peptidase_S1A"/>
</dbReference>
<dbReference type="GO" id="GO:0005576">
    <property type="term" value="C:extracellular region"/>
    <property type="evidence" value="ECO:0007669"/>
    <property type="project" value="UniProtKB-SubCell"/>
</dbReference>
<accession>A0A672IME6</accession>
<dbReference type="PROSITE" id="PS00134">
    <property type="entry name" value="TRYPSIN_HIS"/>
    <property type="match status" value="1"/>
</dbReference>
<evidence type="ECO:0000256" key="6">
    <source>
        <dbReference type="ARBA" id="ARBA00023157"/>
    </source>
</evidence>
<proteinExistence type="predicted"/>
<name>A0A672IME6_SALFA</name>
<dbReference type="GO" id="GO:0004252">
    <property type="term" value="F:serine-type endopeptidase activity"/>
    <property type="evidence" value="ECO:0007669"/>
    <property type="project" value="UniProtKB-EC"/>
</dbReference>
<evidence type="ECO:0000256" key="4">
    <source>
        <dbReference type="ARBA" id="ARBA00022825"/>
    </source>
</evidence>
<evidence type="ECO:0000256" key="1">
    <source>
        <dbReference type="ARBA" id="ARBA00004239"/>
    </source>
</evidence>
<dbReference type="PROSITE" id="PS50240">
    <property type="entry name" value="TRYPSIN_DOM"/>
    <property type="match status" value="1"/>
</dbReference>
<dbReference type="InterPro" id="IPR018114">
    <property type="entry name" value="TRYPSIN_HIS"/>
</dbReference>
<dbReference type="Ensembl" id="ENSSFAT00005044519.1">
    <property type="protein sequence ID" value="ENSSFAP00005042973.1"/>
    <property type="gene ID" value="ENSSFAG00005021293.1"/>
</dbReference>
<feature type="domain" description="Peptidase S1" evidence="11">
    <location>
        <begin position="78"/>
        <end position="303"/>
    </location>
</feature>
<dbReference type="PRINTS" id="PR00722">
    <property type="entry name" value="CHYMOTRYPSIN"/>
</dbReference>
<dbReference type="Pfam" id="PF00089">
    <property type="entry name" value="Trypsin"/>
    <property type="match status" value="1"/>
</dbReference>
<keyword evidence="4 9" id="KW-0720">Serine protease</keyword>
<evidence type="ECO:0000256" key="7">
    <source>
        <dbReference type="ARBA" id="ARBA00036320"/>
    </source>
</evidence>
<keyword evidence="13" id="KW-1185">Reference proteome</keyword>
<organism evidence="12 13">
    <name type="scientific">Salarias fasciatus</name>
    <name type="common">Jewelled blenny</name>
    <name type="synonym">Blennius fasciatus</name>
    <dbReference type="NCBI Taxonomy" id="181472"/>
    <lineage>
        <taxon>Eukaryota</taxon>
        <taxon>Metazoa</taxon>
        <taxon>Chordata</taxon>
        <taxon>Craniata</taxon>
        <taxon>Vertebrata</taxon>
        <taxon>Euteleostomi</taxon>
        <taxon>Actinopterygii</taxon>
        <taxon>Neopterygii</taxon>
        <taxon>Teleostei</taxon>
        <taxon>Neoteleostei</taxon>
        <taxon>Acanthomorphata</taxon>
        <taxon>Ovalentaria</taxon>
        <taxon>Blenniimorphae</taxon>
        <taxon>Blenniiformes</taxon>
        <taxon>Blennioidei</taxon>
        <taxon>Blenniidae</taxon>
        <taxon>Salariinae</taxon>
        <taxon>Salarias</taxon>
    </lineage>
</organism>